<keyword evidence="2" id="KW-1133">Transmembrane helix</keyword>
<accession>A0AA49JDA0</accession>
<feature type="coiled-coil region" evidence="1">
    <location>
        <begin position="316"/>
        <end position="350"/>
    </location>
</feature>
<dbReference type="Proteomes" id="UP001232019">
    <property type="component" value="Chromosome"/>
</dbReference>
<name>A0AA49JDA0_9BACT</name>
<dbReference type="SMART" id="SM00028">
    <property type="entry name" value="TPR"/>
    <property type="match status" value="3"/>
</dbReference>
<dbReference type="AlphaFoldDB" id="A0AA49JDA0"/>
<dbReference type="RefSeq" id="WP_322347654.1">
    <property type="nucleotide sequence ID" value="NZ_CP129968.2"/>
</dbReference>
<dbReference type="SUPFAM" id="SSF48452">
    <property type="entry name" value="TPR-like"/>
    <property type="match status" value="1"/>
</dbReference>
<protein>
    <recommendedName>
        <fullName evidence="4">Tetratricopeptide repeat protein</fullName>
    </recommendedName>
</protein>
<evidence type="ECO:0000256" key="2">
    <source>
        <dbReference type="SAM" id="Phobius"/>
    </source>
</evidence>
<dbReference type="SUPFAM" id="SSF47384">
    <property type="entry name" value="Homodimeric domain of signal transducing histidine kinase"/>
    <property type="match status" value="1"/>
</dbReference>
<dbReference type="Gene3D" id="1.25.40.10">
    <property type="entry name" value="Tetratricopeptide repeat domain"/>
    <property type="match status" value="1"/>
</dbReference>
<dbReference type="EMBL" id="CP129968">
    <property type="protein sequence ID" value="WKK82475.2"/>
    <property type="molecule type" value="Genomic_DNA"/>
</dbReference>
<evidence type="ECO:0000313" key="3">
    <source>
        <dbReference type="EMBL" id="WKK82475.2"/>
    </source>
</evidence>
<dbReference type="Gene3D" id="1.10.287.130">
    <property type="match status" value="1"/>
</dbReference>
<keyword evidence="2" id="KW-0812">Transmembrane</keyword>
<sequence>MKHHYKYVLLALFPLLFVTDLKALQNNSYEENDINLIAYETGDSIDLYLDEINDLYQSSPSEALYLINNLESQLRNSDDKKALAYTLKRKAAFYWLQGIYDAALKAYFEALSLFEAQNNTTEVIKMLNNIGETYKKQKDYSQSAKFISEALDKVKENDSLSPELILVNLGQLFMLKENYDSANYYLNRVLNKPDAKSRTLGFIHLYKGIINRELNSIDSSIYYLEKSRTYWADSDYKRGMIESEIELANVYIITGKSQLANQYLEIAEREALTINTLDLLLRIYQTKIDLKEIIGTKDSLVYYFDKYLKIKDSIYNAESRAEINELSIQYNLAEKENESYRLALEQAELANEIEFRTQMIIFISLILIVSIILIIYLRNNRNQLREAHILLKKQKEEIEDKQKKLSSKSLALAKVNSELNKLNSTLESRVIERTKKLNERNRQIAEFTYYNSHKLRAPVANVLGLINVMELSKDGKIDPTVLKHLKTCAKELDKVIFNLKNLLDLDEEIDGQSNQ</sequence>
<keyword evidence="1" id="KW-0175">Coiled coil</keyword>
<evidence type="ECO:0008006" key="4">
    <source>
        <dbReference type="Google" id="ProtNLM"/>
    </source>
</evidence>
<gene>
    <name evidence="3" type="ORF">QYS47_10730</name>
</gene>
<keyword evidence="2" id="KW-0472">Membrane</keyword>
<feature type="coiled-coil region" evidence="1">
    <location>
        <begin position="377"/>
        <end position="411"/>
    </location>
</feature>
<feature type="transmembrane region" description="Helical" evidence="2">
    <location>
        <begin position="359"/>
        <end position="377"/>
    </location>
</feature>
<dbReference type="InterPro" id="IPR019734">
    <property type="entry name" value="TPR_rpt"/>
</dbReference>
<reference evidence="3" key="1">
    <citation type="submission" date="2023-08" db="EMBL/GenBank/DDBJ databases">
        <title>Comparative genomics and taxonomic characterization of three novel marine species of genus Marivirga.</title>
        <authorList>
            <person name="Muhammad N."/>
            <person name="Kim S.-G."/>
        </authorList>
    </citation>
    <scope>NUCLEOTIDE SEQUENCE</scope>
    <source>
        <strain evidence="3">BKB1-2</strain>
    </source>
</reference>
<dbReference type="InterPro" id="IPR011990">
    <property type="entry name" value="TPR-like_helical_dom_sf"/>
</dbReference>
<proteinExistence type="predicted"/>
<organism evidence="3">
    <name type="scientific">Marivirga arenosa</name>
    <dbReference type="NCBI Taxonomy" id="3059076"/>
    <lineage>
        <taxon>Bacteria</taxon>
        <taxon>Pseudomonadati</taxon>
        <taxon>Bacteroidota</taxon>
        <taxon>Cytophagia</taxon>
        <taxon>Cytophagales</taxon>
        <taxon>Marivirgaceae</taxon>
        <taxon>Marivirga</taxon>
    </lineage>
</organism>
<dbReference type="GO" id="GO:0000155">
    <property type="term" value="F:phosphorelay sensor kinase activity"/>
    <property type="evidence" value="ECO:0007669"/>
    <property type="project" value="InterPro"/>
</dbReference>
<evidence type="ECO:0000256" key="1">
    <source>
        <dbReference type="SAM" id="Coils"/>
    </source>
</evidence>
<dbReference type="KEGG" id="marp:QYS47_10730"/>
<dbReference type="InterPro" id="IPR036097">
    <property type="entry name" value="HisK_dim/P_sf"/>
</dbReference>